<dbReference type="SUPFAM" id="SSF52266">
    <property type="entry name" value="SGNH hydrolase"/>
    <property type="match status" value="1"/>
</dbReference>
<accession>A0ABT7HPH6</accession>
<name>A0ABT7HPH6_9BACT</name>
<gene>
    <name evidence="1" type="ORF">NYG85_04520</name>
</gene>
<comment type="caution">
    <text evidence="1">The sequence shown here is derived from an EMBL/GenBank/DDBJ whole genome shotgun (WGS) entry which is preliminary data.</text>
</comment>
<dbReference type="Proteomes" id="UP001173801">
    <property type="component" value="Unassembled WGS sequence"/>
</dbReference>
<sequence length="505" mass="58949">MTNGLQKGLKEYANVTNLALGGTANLQNLYELKRDRNQEAIKNADLIITESFINELDNHNIRENLPFEIIFKNLQYLYATLYELKKPICILILPYRPKNHQIIANMHRFLANYFGLNIIDMQNYYKEHEIVQFGDKFGAHQLPVVSRYVGKEIAKNIDKFQISNKQIKIQLPEFKVLTPDNMQRNGSFKIFNPNNSMYNEIVYRLEKGNHLSFNGFEGYQILGIHSWNLENNAEITRLTWHAATAHCASFHIKALGVNIVKPTSKLNIFCEIQAEPIISDDFIIKFNDENLPNTEFYVNSHLEKPNLLILQYFDLIALLLCKPNPNEKLISLDTISFDTDMLINKEIDLSYLIPNIVFFRDSMEFIDEYIGYLYPNITRHIENVLMPKVKNEIALNTKPVALPNYEIDIKNIKSEIDILREKYELDIKNIDFKINILNNGLNFLLYESAKFRICNQLSYKLGKIMVENSKSLFSILKLPLVLVKEIKNYKKEKIFYNKKTKENPN</sequence>
<dbReference type="EMBL" id="JANURM010000003">
    <property type="protein sequence ID" value="MDL0088637.1"/>
    <property type="molecule type" value="Genomic_DNA"/>
</dbReference>
<reference evidence="1" key="1">
    <citation type="submission" date="2022-08" db="EMBL/GenBank/DDBJ databases">
        <authorList>
            <person name="Wang H."/>
        </authorList>
    </citation>
    <scope>NUCLEOTIDE SEQUENCE</scope>
    <source>
        <strain evidence="1">PS10</strain>
    </source>
</reference>
<dbReference type="RefSeq" id="WP_284937297.1">
    <property type="nucleotide sequence ID" value="NZ_JANURM010000003.1"/>
</dbReference>
<reference evidence="1" key="2">
    <citation type="journal article" date="2023" name="Microorganisms">
        <title>Isolation and Genomic Characteristics of Cat-Borne Campylobacter felis sp. nov. and Sheep-Borne Campylobacter ovis sp. nov.</title>
        <authorList>
            <person name="Wang H."/>
            <person name="Li Y."/>
            <person name="Gu Y."/>
            <person name="Zhou G."/>
            <person name="Chen X."/>
            <person name="Zhang X."/>
            <person name="Shao Z."/>
            <person name="Zhang J."/>
            <person name="Zhang M."/>
        </authorList>
    </citation>
    <scope>NUCLEOTIDE SEQUENCE</scope>
    <source>
        <strain evidence="1">PS10</strain>
    </source>
</reference>
<proteinExistence type="predicted"/>
<evidence type="ECO:0000313" key="2">
    <source>
        <dbReference type="Proteomes" id="UP001173801"/>
    </source>
</evidence>
<organism evidence="1 2">
    <name type="scientific">Campylobacter gastrosuis</name>
    <dbReference type="NCBI Taxonomy" id="2974576"/>
    <lineage>
        <taxon>Bacteria</taxon>
        <taxon>Pseudomonadati</taxon>
        <taxon>Campylobacterota</taxon>
        <taxon>Epsilonproteobacteria</taxon>
        <taxon>Campylobacterales</taxon>
        <taxon>Campylobacteraceae</taxon>
        <taxon>Campylobacter</taxon>
    </lineage>
</organism>
<protein>
    <recommendedName>
        <fullName evidence="3">SGNH/GDSL hydrolase family protein</fullName>
    </recommendedName>
</protein>
<evidence type="ECO:0008006" key="3">
    <source>
        <dbReference type="Google" id="ProtNLM"/>
    </source>
</evidence>
<keyword evidence="2" id="KW-1185">Reference proteome</keyword>
<evidence type="ECO:0000313" key="1">
    <source>
        <dbReference type="EMBL" id="MDL0088637.1"/>
    </source>
</evidence>